<proteinExistence type="inferred from homology"/>
<dbReference type="InterPro" id="IPR012341">
    <property type="entry name" value="6hp_glycosidase-like_sf"/>
</dbReference>
<comment type="cofactor">
    <cofactor evidence="1">
        <name>Ca(2+)</name>
        <dbReference type="ChEBI" id="CHEBI:29108"/>
    </cofactor>
</comment>
<organism evidence="8 9">
    <name type="scientific">Nakaseomyces bracarensis</name>
    <dbReference type="NCBI Taxonomy" id="273131"/>
    <lineage>
        <taxon>Eukaryota</taxon>
        <taxon>Fungi</taxon>
        <taxon>Dikarya</taxon>
        <taxon>Ascomycota</taxon>
        <taxon>Saccharomycotina</taxon>
        <taxon>Saccharomycetes</taxon>
        <taxon>Saccharomycetales</taxon>
        <taxon>Saccharomycetaceae</taxon>
        <taxon>Nakaseomyces</taxon>
    </lineage>
</organism>
<evidence type="ECO:0000256" key="5">
    <source>
        <dbReference type="ARBA" id="ARBA00023157"/>
    </source>
</evidence>
<dbReference type="PRINTS" id="PR00747">
    <property type="entry name" value="GLYHDRLASE47"/>
</dbReference>
<evidence type="ECO:0000256" key="3">
    <source>
        <dbReference type="ARBA" id="ARBA00007658"/>
    </source>
</evidence>
<comment type="similarity">
    <text evidence="3 6">Belongs to the glycosyl hydrolase 47 family.</text>
</comment>
<evidence type="ECO:0000313" key="9">
    <source>
        <dbReference type="Proteomes" id="UP001623330"/>
    </source>
</evidence>
<reference evidence="8 9" key="1">
    <citation type="submission" date="2024-05" db="EMBL/GenBank/DDBJ databases">
        <title>Long read based assembly of the Candida bracarensis genome reveals expanded adhesin content.</title>
        <authorList>
            <person name="Marcet-Houben M."/>
            <person name="Ksiezopolska E."/>
            <person name="Gabaldon T."/>
        </authorList>
    </citation>
    <scope>NUCLEOTIDE SEQUENCE [LARGE SCALE GENOMIC DNA]</scope>
    <source>
        <strain evidence="8 9">CBM6</strain>
    </source>
</reference>
<gene>
    <name evidence="8" type="ORF">RNJ44_02411</name>
</gene>
<keyword evidence="6" id="KW-0326">Glycosidase</keyword>
<comment type="pathway">
    <text evidence="2">Protein modification; protein glycosylation.</text>
</comment>
<evidence type="ECO:0000256" key="2">
    <source>
        <dbReference type="ARBA" id="ARBA00004922"/>
    </source>
</evidence>
<dbReference type="PANTHER" id="PTHR11742:SF103">
    <property type="entry name" value="ENDOPLASMIC RETICULUM MANNOSIDASE MNL2-RELATED"/>
    <property type="match status" value="1"/>
</dbReference>
<feature type="region of interest" description="Disordered" evidence="7">
    <location>
        <begin position="640"/>
        <end position="660"/>
    </location>
</feature>
<dbReference type="SUPFAM" id="SSF48225">
    <property type="entry name" value="Seven-hairpin glycosidases"/>
    <property type="match status" value="1"/>
</dbReference>
<dbReference type="InterPro" id="IPR001382">
    <property type="entry name" value="Glyco_hydro_47"/>
</dbReference>
<keyword evidence="4 6" id="KW-0378">Hydrolase</keyword>
<feature type="compositionally biased region" description="Polar residues" evidence="7">
    <location>
        <begin position="650"/>
        <end position="660"/>
    </location>
</feature>
<evidence type="ECO:0000256" key="1">
    <source>
        <dbReference type="ARBA" id="ARBA00001913"/>
    </source>
</evidence>
<dbReference type="Pfam" id="PF01532">
    <property type="entry name" value="Glyco_hydro_47"/>
    <property type="match status" value="2"/>
</dbReference>
<dbReference type="InterPro" id="IPR036026">
    <property type="entry name" value="Seven-hairpin_glycosidases"/>
</dbReference>
<dbReference type="EMBL" id="JBEVYD010000013">
    <property type="protein sequence ID" value="KAL3228466.1"/>
    <property type="molecule type" value="Genomic_DNA"/>
</dbReference>
<protein>
    <recommendedName>
        <fullName evidence="6">alpha-1,2-Mannosidase</fullName>
        <ecNumber evidence="6">3.2.1.-</ecNumber>
    </recommendedName>
</protein>
<comment type="caution">
    <text evidence="8">The sequence shown here is derived from an EMBL/GenBank/DDBJ whole genome shotgun (WGS) entry which is preliminary data.</text>
</comment>
<dbReference type="PANTHER" id="PTHR11742">
    <property type="entry name" value="MANNOSYL-OLIGOSACCHARIDE ALPHA-1,2-MANNOSIDASE-RELATED"/>
    <property type="match status" value="1"/>
</dbReference>
<dbReference type="EC" id="3.2.1.-" evidence="6"/>
<evidence type="ECO:0000256" key="6">
    <source>
        <dbReference type="RuleBase" id="RU361193"/>
    </source>
</evidence>
<dbReference type="Gene3D" id="1.50.10.10">
    <property type="match status" value="2"/>
</dbReference>
<evidence type="ECO:0000256" key="4">
    <source>
        <dbReference type="ARBA" id="ARBA00022801"/>
    </source>
</evidence>
<accession>A0ABR4NLL5</accession>
<evidence type="ECO:0000313" key="8">
    <source>
        <dbReference type="EMBL" id="KAL3228466.1"/>
    </source>
</evidence>
<sequence length="819" mass="94890">MALHKSLFRRLKNVLPLSVTISLLFYYTFRNEIDILNSFAETNHVPLTTGSGNVPDTFEKAPETLSFEELLDKNRFYPLLIPNKDIEPFVDTQHLLSEYSTSNLYPMRRKVEVPVHKIKDKTKLSIQSERLEDEEGLPEMQEEVRSLFLKSFNQLRNQPDLYNNALNWPLDLIDTLDTLYVMELTDQFDDIVENTIKKINFKNPSITVNTDKFTVIDIAELSQKVLSSMLSAYELSKSPILLTKSAEVADFIIKSFDTPNRLPKIDLPVNSKLQNRFPYREINPSKLTSMTLEFIKLSELTKNDKYFNAAYHIYKTIAHSTDQFAIDFLFPNVVDPSGCEVLTPKEIDEGKHLKSNILKSIDENSQFVFCKETDKLTRSVDKITKDHNNLQKKNKRKQLITFDKDTIPLYSNLIQMLPLLKHHDILKLNDIAFEEDDDVDISKRDVIDPIKNVDASETKTTPKETEISSRALFMTLMRHVRDLMLYKPLVPLTLDNKMPLLFLTSMETHTRYIPTSNEIEVEMLRYFDWKSESCSFASFMMLGSKLFAEDKDFESQLLVKEIAQIAEGLTESCYHMAMEFKGHLPSNVLLDPCSDKEPEECIFDKNEKVQKVLANYYSNQETVADLDEEVDEHNQVGVKVMADDEKKPKSSSNEQSQQLSRRVMLFSKKEKSGHSLRNINSNAIDASSLTWKSHPDWPLWVNKLDNKRLLNPDVIHSILHMYRLTGDKIWRERGILLYKELIHTIENKFAGPKGVWKLAETDNGSEKIPHYWLSQTMKYYYLLFSKPSDFSLDNFIITMGGHLLGEKIEEKKQQYVSKA</sequence>
<dbReference type="Proteomes" id="UP001623330">
    <property type="component" value="Unassembled WGS sequence"/>
</dbReference>
<evidence type="ECO:0000256" key="7">
    <source>
        <dbReference type="SAM" id="MobiDB-lite"/>
    </source>
</evidence>
<keyword evidence="9" id="KW-1185">Reference proteome</keyword>
<dbReference type="InterPro" id="IPR050749">
    <property type="entry name" value="Glycosyl_Hydrolase_47"/>
</dbReference>
<keyword evidence="5" id="KW-1015">Disulfide bond</keyword>
<name>A0ABR4NLL5_9SACH</name>